<gene>
    <name evidence="1" type="ORF">C475_11725</name>
</gene>
<dbReference type="EMBL" id="AOIU01000028">
    <property type="protein sequence ID" value="ELZ24904.1"/>
    <property type="molecule type" value="Genomic_DNA"/>
</dbReference>
<protein>
    <submittedName>
        <fullName evidence="1">Uncharacterized protein</fullName>
    </submittedName>
</protein>
<evidence type="ECO:0000313" key="1">
    <source>
        <dbReference type="EMBL" id="ELZ24904.1"/>
    </source>
</evidence>
<dbReference type="AlphaFoldDB" id="M0CSQ7"/>
<proteinExistence type="predicted"/>
<keyword evidence="2" id="KW-1185">Reference proteome</keyword>
<sequence>MAPKVRQAGAKAESGTPAFNAKEIRANVGADETTGRLIVELFEALTGCGLEALTAPTTPRPFGFNVECLGENGSVVVKEILNLLGLLCLLADGFGRVRLV</sequence>
<reference evidence="1 2" key="1">
    <citation type="journal article" date="2014" name="PLoS Genet.">
        <title>Phylogenetically driven sequencing of extremely halophilic archaea reveals strategies for static and dynamic osmo-response.</title>
        <authorList>
            <person name="Becker E.A."/>
            <person name="Seitzer P.M."/>
            <person name="Tritt A."/>
            <person name="Larsen D."/>
            <person name="Krusor M."/>
            <person name="Yao A.I."/>
            <person name="Wu D."/>
            <person name="Madern D."/>
            <person name="Eisen J.A."/>
            <person name="Darling A.E."/>
            <person name="Facciotti M.T."/>
        </authorList>
    </citation>
    <scope>NUCLEOTIDE SEQUENCE [LARGE SCALE GENOMIC DNA]</scope>
    <source>
        <strain evidence="1 2">2-9-1</strain>
    </source>
</reference>
<name>M0CSQ7_9EURY</name>
<dbReference type="Proteomes" id="UP000011626">
    <property type="component" value="Unassembled WGS sequence"/>
</dbReference>
<evidence type="ECO:0000313" key="2">
    <source>
        <dbReference type="Proteomes" id="UP000011626"/>
    </source>
</evidence>
<accession>M0CSQ7</accession>
<comment type="caution">
    <text evidence="1">The sequence shown here is derived from an EMBL/GenBank/DDBJ whole genome shotgun (WGS) entry which is preliminary data.</text>
</comment>
<organism evidence="1 2">
    <name type="scientific">Halosimplex carlsbadense 2-9-1</name>
    <dbReference type="NCBI Taxonomy" id="797114"/>
    <lineage>
        <taxon>Archaea</taxon>
        <taxon>Methanobacteriati</taxon>
        <taxon>Methanobacteriota</taxon>
        <taxon>Stenosarchaea group</taxon>
        <taxon>Halobacteria</taxon>
        <taxon>Halobacteriales</taxon>
        <taxon>Haloarculaceae</taxon>
        <taxon>Halosimplex</taxon>
    </lineage>
</organism>